<dbReference type="CDD" id="cd00838">
    <property type="entry name" value="MPP_superfamily"/>
    <property type="match status" value="1"/>
</dbReference>
<name>A0ABS3BEC3_9GAMM</name>
<keyword evidence="5" id="KW-1185">Reference proteome</keyword>
<feature type="compositionally biased region" description="Low complexity" evidence="1">
    <location>
        <begin position="26"/>
        <end position="46"/>
    </location>
</feature>
<dbReference type="Gene3D" id="2.60.120.260">
    <property type="entry name" value="Galactose-binding domain-like"/>
    <property type="match status" value="1"/>
</dbReference>
<feature type="domain" description="Calcineurin-like phosphoesterase" evidence="3">
    <location>
        <begin position="169"/>
        <end position="384"/>
    </location>
</feature>
<dbReference type="Pfam" id="PF00149">
    <property type="entry name" value="Metallophos"/>
    <property type="match status" value="1"/>
</dbReference>
<dbReference type="InterPro" id="IPR029052">
    <property type="entry name" value="Metallo-depent_PP-like"/>
</dbReference>
<reference evidence="4 5" key="1">
    <citation type="submission" date="2021-02" db="EMBL/GenBank/DDBJ databases">
        <title>PHA producing bacteria isolated from coastal sediment in Guangdong, Shenzhen.</title>
        <authorList>
            <person name="Zheng W."/>
            <person name="Yu S."/>
            <person name="Huang Y."/>
        </authorList>
    </citation>
    <scope>NUCLEOTIDE SEQUENCE [LARGE SCALE GENOMIC DNA]</scope>
    <source>
        <strain evidence="4 5">TN21-5</strain>
    </source>
</reference>
<evidence type="ECO:0000256" key="1">
    <source>
        <dbReference type="SAM" id="MobiDB-lite"/>
    </source>
</evidence>
<keyword evidence="2" id="KW-0732">Signal</keyword>
<dbReference type="SUPFAM" id="SSF56300">
    <property type="entry name" value="Metallo-dependent phosphatases"/>
    <property type="match status" value="1"/>
</dbReference>
<organism evidence="4 5">
    <name type="scientific">Marinobacter daepoensis</name>
    <dbReference type="NCBI Taxonomy" id="262077"/>
    <lineage>
        <taxon>Bacteria</taxon>
        <taxon>Pseudomonadati</taxon>
        <taxon>Pseudomonadota</taxon>
        <taxon>Gammaproteobacteria</taxon>
        <taxon>Pseudomonadales</taxon>
        <taxon>Marinobacteraceae</taxon>
        <taxon>Marinobacter</taxon>
    </lineage>
</organism>
<comment type="caution">
    <text evidence="4">The sequence shown here is derived from an EMBL/GenBank/DDBJ whole genome shotgun (WGS) entry which is preliminary data.</text>
</comment>
<dbReference type="Proteomes" id="UP000664344">
    <property type="component" value="Unassembled WGS sequence"/>
</dbReference>
<feature type="signal peptide" evidence="2">
    <location>
        <begin position="1"/>
        <end position="19"/>
    </location>
</feature>
<evidence type="ECO:0000256" key="2">
    <source>
        <dbReference type="SAM" id="SignalP"/>
    </source>
</evidence>
<proteinExistence type="predicted"/>
<dbReference type="InterPro" id="IPR013783">
    <property type="entry name" value="Ig-like_fold"/>
</dbReference>
<feature type="chain" id="PRO_5045566768" evidence="2">
    <location>
        <begin position="20"/>
        <end position="819"/>
    </location>
</feature>
<dbReference type="EMBL" id="JAFKDB010000012">
    <property type="protein sequence ID" value="MBN7770009.1"/>
    <property type="molecule type" value="Genomic_DNA"/>
</dbReference>
<evidence type="ECO:0000313" key="5">
    <source>
        <dbReference type="Proteomes" id="UP000664344"/>
    </source>
</evidence>
<dbReference type="Gene3D" id="2.60.40.10">
    <property type="entry name" value="Immunoglobulins"/>
    <property type="match status" value="1"/>
</dbReference>
<gene>
    <name evidence="4" type="ORF">JYP53_08860</name>
</gene>
<dbReference type="PROSITE" id="PS51257">
    <property type="entry name" value="PROKAR_LIPOPROTEIN"/>
    <property type="match status" value="1"/>
</dbReference>
<evidence type="ECO:0000259" key="3">
    <source>
        <dbReference type="Pfam" id="PF00149"/>
    </source>
</evidence>
<dbReference type="PANTHER" id="PTHR45867:SF3">
    <property type="entry name" value="ACID PHOSPHATASE TYPE 7"/>
    <property type="match status" value="1"/>
</dbReference>
<feature type="region of interest" description="Disordered" evidence="1">
    <location>
        <begin position="24"/>
        <end position="63"/>
    </location>
</feature>
<dbReference type="Gene3D" id="3.60.21.10">
    <property type="match status" value="1"/>
</dbReference>
<evidence type="ECO:0000313" key="4">
    <source>
        <dbReference type="EMBL" id="MBN7770009.1"/>
    </source>
</evidence>
<sequence length="819" mass="91003">MQLKHRSTLALALSAILLAGCGGSSDGSNSGDNDSIPDTGGTNPDTGGKDPDPVIVEPPQADAEPEFIVRPYLQAPGSDTMTVMFETENTEPEVWVRPFGTGGEFQKVAGEVHSEDGLVYASRLMGLESNTLYEYYVLTTDTESQLRATQPFAFKTWPAPGDDVSEATFIAISDTQLDQTVYEPVLKNIVRDGIMSKECSLSQPETCAENIAAITISGDVVQTGGNRGHWRNQLFDRMADITPYVPLVTVPGNHDYYGNAELQLYRTYMNPPENGSVGYEDHWYFLDYLDLRLIGLDSYLISGAHGKFNSDTLAVQRQWLRETLKDAEIQQKQFVMGMFHHGCLSELWSSGESIGSCEMVSELEQYSDRTGAISGHFFGHTHSYSRGQSLDTQHLWLNAASVSGYIEPLNNENLQKSQISDYDTYEISRSEFGYNLLTYQFGPEPSVSLVRKKGGYDGDLDFDIVDELSFKQNTNSNLPQATAGTGEYSGANVKLAIQVGAPDSVHEVHWQVSESQDFSGPVFDIWGNDTRRQNLFYDEASQVGGDKYVGFETINTQEGVDIFQLDLSELLTRRSIRPGADDHYRWNKRYSSLNTHASDYNDYKGQKRPTLSLKPGTTYYWRSRVRDQQMNWSAWSEQYNFAIEGTRTPNLLINGNAETGDLTGWTLESGAINVVSKVKNPGFLAAAEGDYYFAGRGFGQGQPADCCTEKASQLVDVSEFQTQIDAGEAYLQLSAQITTWQSMDQPELTIELYDQNGNQIAWDNAGPYTSKTAKNWETITVLGQLPNNVRAVKVSIGGTRKQGSDNDIYFDDLSLNLLY</sequence>
<dbReference type="PANTHER" id="PTHR45867">
    <property type="entry name" value="PURPLE ACID PHOSPHATASE"/>
    <property type="match status" value="1"/>
</dbReference>
<accession>A0ABS3BEC3</accession>
<dbReference type="InterPro" id="IPR004843">
    <property type="entry name" value="Calcineurin-like_PHP"/>
</dbReference>
<dbReference type="RefSeq" id="WP_206557355.1">
    <property type="nucleotide sequence ID" value="NZ_JAFKDB010000012.1"/>
</dbReference>
<protein>
    <submittedName>
        <fullName evidence="4">Metallophosphoesterase</fullName>
    </submittedName>
</protein>